<proteinExistence type="predicted"/>
<protein>
    <submittedName>
        <fullName evidence="2">Uncharacterized protein</fullName>
    </submittedName>
</protein>
<name>A0A6V7QS35_ANACO</name>
<dbReference type="PANTHER" id="PTHR35164">
    <property type="entry name" value="EXPRESSED PROTEIN"/>
    <property type="match status" value="1"/>
</dbReference>
<accession>A0A6V7QS35</accession>
<evidence type="ECO:0000256" key="1">
    <source>
        <dbReference type="SAM" id="Coils"/>
    </source>
</evidence>
<keyword evidence="1" id="KW-0175">Coiled coil</keyword>
<dbReference type="EMBL" id="CAJEUB010000003">
    <property type="protein sequence ID" value="CAD1845585.1"/>
    <property type="molecule type" value="Genomic_DNA"/>
</dbReference>
<sequence>MIQVSDMQQQLIQLQEEVNKAKCEKSQALQELEEMKWRIFSDRSTSNNQTSSETAHDMLRSELEKAKENERKMLESLRLQTKQLEETKIELEEAKLELRSLRETTRASEPTSSPTVKNLTKSLTIDVVRREDNAKMLRTELKLALEAEEKSKKAMDDLAIALKEVTTELNWVKEMLTETRMELVKTREEEECLKKLLKRKEDECYKLKLEAEESFNLWREKENGFIKCMKISEEDIDNMERENSRLIDSQRAAREEISKLRDILKQAINEANVVKEALEIARNENSQLKDLISEKDKAFQGIKQELECLKVSEAAALDSVKELQSLLVATSSIDFGKNTAALDMETPRTPKPPKSEMRVKKKLAKYPSEQWKGEVFCTSRGRRHSFGDSERFEGSIFDMIGSPLEKKDQTLAPGENSSAKCVNFANIHEPEPGWDRLKKKRQILRKFGDMLRRKSFK</sequence>
<evidence type="ECO:0000313" key="2">
    <source>
        <dbReference type="EMBL" id="CAD1845585.1"/>
    </source>
</evidence>
<organism evidence="2">
    <name type="scientific">Ananas comosus var. bracteatus</name>
    <name type="common">red pineapple</name>
    <dbReference type="NCBI Taxonomy" id="296719"/>
    <lineage>
        <taxon>Eukaryota</taxon>
        <taxon>Viridiplantae</taxon>
        <taxon>Streptophyta</taxon>
        <taxon>Embryophyta</taxon>
        <taxon>Tracheophyta</taxon>
        <taxon>Spermatophyta</taxon>
        <taxon>Magnoliopsida</taxon>
        <taxon>Liliopsida</taxon>
        <taxon>Poales</taxon>
        <taxon>Bromeliaceae</taxon>
        <taxon>Bromelioideae</taxon>
        <taxon>Ananas</taxon>
    </lineage>
</organism>
<gene>
    <name evidence="2" type="ORF">CB5_LOCUS28796</name>
</gene>
<reference evidence="2" key="1">
    <citation type="submission" date="2020-07" db="EMBL/GenBank/DDBJ databases">
        <authorList>
            <person name="Lin J."/>
        </authorList>
    </citation>
    <scope>NUCLEOTIDE SEQUENCE</scope>
</reference>
<dbReference type="AlphaFoldDB" id="A0A6V7QS35"/>
<feature type="coiled-coil region" evidence="1">
    <location>
        <begin position="4"/>
        <end position="104"/>
    </location>
</feature>
<feature type="coiled-coil region" evidence="1">
    <location>
        <begin position="229"/>
        <end position="298"/>
    </location>
</feature>
<dbReference type="PANTHER" id="PTHR35164:SF9">
    <property type="entry name" value="EXPRESSED PROTEIN"/>
    <property type="match status" value="1"/>
</dbReference>